<evidence type="ECO:0000313" key="2">
    <source>
        <dbReference type="EMBL" id="MFC0394652.1"/>
    </source>
</evidence>
<gene>
    <name evidence="2" type="ORF">ACFFJ8_25240</name>
</gene>
<comment type="caution">
    <text evidence="2">The sequence shown here is derived from an EMBL/GenBank/DDBJ whole genome shotgun (WGS) entry which is preliminary data.</text>
</comment>
<evidence type="ECO:0000256" key="1">
    <source>
        <dbReference type="SAM" id="Phobius"/>
    </source>
</evidence>
<evidence type="ECO:0000313" key="3">
    <source>
        <dbReference type="Proteomes" id="UP001589818"/>
    </source>
</evidence>
<feature type="transmembrane region" description="Helical" evidence="1">
    <location>
        <begin position="7"/>
        <end position="29"/>
    </location>
</feature>
<proteinExistence type="predicted"/>
<keyword evidence="1" id="KW-1133">Transmembrane helix</keyword>
<organism evidence="2 3">
    <name type="scientific">Paenibacillus mendelii</name>
    <dbReference type="NCBI Taxonomy" id="206163"/>
    <lineage>
        <taxon>Bacteria</taxon>
        <taxon>Bacillati</taxon>
        <taxon>Bacillota</taxon>
        <taxon>Bacilli</taxon>
        <taxon>Bacillales</taxon>
        <taxon>Paenibacillaceae</taxon>
        <taxon>Paenibacillus</taxon>
    </lineage>
</organism>
<keyword evidence="1" id="KW-0472">Membrane</keyword>
<dbReference type="EMBL" id="JBHLVF010000041">
    <property type="protein sequence ID" value="MFC0394652.1"/>
    <property type="molecule type" value="Genomic_DNA"/>
</dbReference>
<evidence type="ECO:0008006" key="4">
    <source>
        <dbReference type="Google" id="ProtNLM"/>
    </source>
</evidence>
<keyword evidence="3" id="KW-1185">Reference proteome</keyword>
<dbReference type="RefSeq" id="WP_204815831.1">
    <property type="nucleotide sequence ID" value="NZ_JANHOF010000001.1"/>
</dbReference>
<reference evidence="2 3" key="1">
    <citation type="submission" date="2024-09" db="EMBL/GenBank/DDBJ databases">
        <authorList>
            <person name="Sun Q."/>
            <person name="Mori K."/>
        </authorList>
    </citation>
    <scope>NUCLEOTIDE SEQUENCE [LARGE SCALE GENOMIC DNA]</scope>
    <source>
        <strain evidence="2 3">CCM 4839</strain>
    </source>
</reference>
<sequence>MKKRNKRLLLAIGTIISLMVVVGFLYVYLSDPLRVDGVTTYNNEQKQIILSVINEGQGNLHLKRVEVNGDHAPQKAELGISYTLQLVLGGIESSPQAAFMAIDQQPITPARKAKDNQDIVKKRLSKPVFYGIRITNGSNVSDVTVTYSYFGLTKSKRIDITT</sequence>
<accession>A0ABV6JG13</accession>
<protein>
    <recommendedName>
        <fullName evidence="4">DUF5067 domain-containing protein</fullName>
    </recommendedName>
</protein>
<dbReference type="Proteomes" id="UP001589818">
    <property type="component" value="Unassembled WGS sequence"/>
</dbReference>
<keyword evidence="1" id="KW-0812">Transmembrane</keyword>
<name>A0ABV6JG13_9BACL</name>